<proteinExistence type="predicted"/>
<evidence type="ECO:0000313" key="1">
    <source>
        <dbReference type="EMBL" id="KAF7278949.1"/>
    </source>
</evidence>
<dbReference type="EMBL" id="JAACXV010000380">
    <property type="protein sequence ID" value="KAF7278949.1"/>
    <property type="molecule type" value="Genomic_DNA"/>
</dbReference>
<dbReference type="PANTHER" id="PTHR28348">
    <property type="entry name" value="UPF0193 PROTEIN EVG1"/>
    <property type="match status" value="1"/>
</dbReference>
<evidence type="ECO:0000313" key="2">
    <source>
        <dbReference type="Proteomes" id="UP000625711"/>
    </source>
</evidence>
<organism evidence="1 2">
    <name type="scientific">Rhynchophorus ferrugineus</name>
    <name type="common">Red palm weevil</name>
    <name type="synonym">Curculio ferrugineus</name>
    <dbReference type="NCBI Taxonomy" id="354439"/>
    <lineage>
        <taxon>Eukaryota</taxon>
        <taxon>Metazoa</taxon>
        <taxon>Ecdysozoa</taxon>
        <taxon>Arthropoda</taxon>
        <taxon>Hexapoda</taxon>
        <taxon>Insecta</taxon>
        <taxon>Pterygota</taxon>
        <taxon>Neoptera</taxon>
        <taxon>Endopterygota</taxon>
        <taxon>Coleoptera</taxon>
        <taxon>Polyphaga</taxon>
        <taxon>Cucujiformia</taxon>
        <taxon>Curculionidae</taxon>
        <taxon>Dryophthorinae</taxon>
        <taxon>Rhynchophorus</taxon>
    </lineage>
</organism>
<gene>
    <name evidence="1" type="ORF">GWI33_007813</name>
</gene>
<protein>
    <submittedName>
        <fullName evidence="1">Uncharacterized protein</fullName>
    </submittedName>
</protein>
<name>A0A834IDU9_RHYFE</name>
<reference evidence="1" key="1">
    <citation type="submission" date="2020-08" db="EMBL/GenBank/DDBJ databases">
        <title>Genome sequencing and assembly of the red palm weevil Rhynchophorus ferrugineus.</title>
        <authorList>
            <person name="Dias G.B."/>
            <person name="Bergman C.M."/>
            <person name="Manee M."/>
        </authorList>
    </citation>
    <scope>NUCLEOTIDE SEQUENCE</scope>
    <source>
        <strain evidence="1">AA-2017</strain>
        <tissue evidence="1">Whole larva</tissue>
    </source>
</reference>
<dbReference type="AlphaFoldDB" id="A0A834IDU9"/>
<dbReference type="OrthoDB" id="10262032at2759"/>
<comment type="caution">
    <text evidence="1">The sequence shown here is derived from an EMBL/GenBank/DDBJ whole genome shotgun (WGS) entry which is preliminary data.</text>
</comment>
<dbReference type="InterPro" id="IPR007914">
    <property type="entry name" value="UPF0193"/>
</dbReference>
<keyword evidence="2" id="KW-1185">Reference proteome</keyword>
<accession>A0A834IDU9</accession>
<sequence>MQWPSNNVPNGGIFHPAKTSYSPDTHQFIKVLMEESKMSMMQRKKVDYFLRNGEPLPPLGRQIQNYKNTISKVTIRPGSSKRRSRQSIISSGAYEIEPYRPTKPGIDRQREIDKLANKMAYNGDINVTKAKVIKKIEMEEVKPPLNRFDQLVEEIREREEWLKEMEQLGQGDKYRLIIEQQIQNKVRDMEKLKISTLN</sequence>
<dbReference type="Proteomes" id="UP000625711">
    <property type="component" value="Unassembled WGS sequence"/>
</dbReference>
<dbReference type="PANTHER" id="PTHR28348:SF1">
    <property type="entry name" value="UPF0193 PROTEIN EVG1"/>
    <property type="match status" value="1"/>
</dbReference>
<dbReference type="Pfam" id="PF05250">
    <property type="entry name" value="UPF0193"/>
    <property type="match status" value="1"/>
</dbReference>